<protein>
    <submittedName>
        <fullName evidence="8">Disease resistance protein RGA3</fullName>
    </submittedName>
</protein>
<organism evidence="7 8">
    <name type="scientific">Spinacia oleracea</name>
    <name type="common">Spinach</name>
    <dbReference type="NCBI Taxonomy" id="3562"/>
    <lineage>
        <taxon>Eukaryota</taxon>
        <taxon>Viridiplantae</taxon>
        <taxon>Streptophyta</taxon>
        <taxon>Embryophyta</taxon>
        <taxon>Tracheophyta</taxon>
        <taxon>Spermatophyta</taxon>
        <taxon>Magnoliopsida</taxon>
        <taxon>eudicotyledons</taxon>
        <taxon>Gunneridae</taxon>
        <taxon>Pentapetalae</taxon>
        <taxon>Caryophyllales</taxon>
        <taxon>Chenopodiaceae</taxon>
        <taxon>Chenopodioideae</taxon>
        <taxon>Anserineae</taxon>
        <taxon>Spinacia</taxon>
    </lineage>
</organism>
<keyword evidence="1" id="KW-0677">Repeat</keyword>
<dbReference type="GeneID" id="130464243"/>
<sequence>MAEAILYGLAQEILKNLKSTITTINNVLMDAEERQADSHAVRGWLQNLTAVVYAADDLFDEFATVASQKQLKYGNKFTKEVSTFLSSSNQIKFALSISQKIKTIREELDGIVKDSTEFAFVYRPREEGNVLSTSSHLRGRDQTYSFVDADEVIGREDDKRAILDILLESCESENEVLLHVIPIVGIGGLGKTTLAQLIYNDPQIEKYFELKLWVCVSEDFDMKMLTEKIIKSATNAETPNIEMDQLQGLLRKEVGDKRYLLVLDDVWNENREEWLKLRPEGSIEHWKNREQDTCNYSIKEGG</sequence>
<evidence type="ECO:0000313" key="7">
    <source>
        <dbReference type="Proteomes" id="UP000813463"/>
    </source>
</evidence>
<dbReference type="Pfam" id="PF00931">
    <property type="entry name" value="NB-ARC"/>
    <property type="match status" value="1"/>
</dbReference>
<keyword evidence="4" id="KW-0067">ATP-binding</keyword>
<evidence type="ECO:0000256" key="1">
    <source>
        <dbReference type="ARBA" id="ARBA00022737"/>
    </source>
</evidence>
<dbReference type="SUPFAM" id="SSF52540">
    <property type="entry name" value="P-loop containing nucleoside triphosphate hydrolases"/>
    <property type="match status" value="1"/>
</dbReference>
<reference evidence="8" key="2">
    <citation type="submission" date="2025-08" db="UniProtKB">
        <authorList>
            <consortium name="RefSeq"/>
        </authorList>
    </citation>
    <scope>IDENTIFICATION</scope>
    <source>
        <tissue evidence="8">Leaf</tissue>
    </source>
</reference>
<dbReference type="Gene3D" id="3.40.50.300">
    <property type="entry name" value="P-loop containing nucleotide triphosphate hydrolases"/>
    <property type="match status" value="1"/>
</dbReference>
<evidence type="ECO:0000259" key="5">
    <source>
        <dbReference type="Pfam" id="PF00931"/>
    </source>
</evidence>
<dbReference type="PRINTS" id="PR00364">
    <property type="entry name" value="DISEASERSIST"/>
</dbReference>
<dbReference type="Proteomes" id="UP000813463">
    <property type="component" value="Chromosome 6"/>
</dbReference>
<name>A0ABM3R235_SPIOL</name>
<dbReference type="Pfam" id="PF18052">
    <property type="entry name" value="Rx_N"/>
    <property type="match status" value="1"/>
</dbReference>
<dbReference type="InterPro" id="IPR027417">
    <property type="entry name" value="P-loop_NTPase"/>
</dbReference>
<keyword evidence="3" id="KW-0611">Plant defense</keyword>
<evidence type="ECO:0000256" key="4">
    <source>
        <dbReference type="ARBA" id="ARBA00022840"/>
    </source>
</evidence>
<evidence type="ECO:0000256" key="2">
    <source>
        <dbReference type="ARBA" id="ARBA00022741"/>
    </source>
</evidence>
<keyword evidence="7" id="KW-1185">Reference proteome</keyword>
<dbReference type="InterPro" id="IPR002182">
    <property type="entry name" value="NB-ARC"/>
</dbReference>
<evidence type="ECO:0000313" key="8">
    <source>
        <dbReference type="RefSeq" id="XP_056689693.1"/>
    </source>
</evidence>
<dbReference type="InterPro" id="IPR041118">
    <property type="entry name" value="Rx_N"/>
</dbReference>
<dbReference type="PANTHER" id="PTHR36766">
    <property type="entry name" value="PLANT BROAD-SPECTRUM MILDEW RESISTANCE PROTEIN RPW8"/>
    <property type="match status" value="1"/>
</dbReference>
<evidence type="ECO:0000256" key="3">
    <source>
        <dbReference type="ARBA" id="ARBA00022821"/>
    </source>
</evidence>
<dbReference type="RefSeq" id="XP_056689693.1">
    <property type="nucleotide sequence ID" value="XM_056833715.1"/>
</dbReference>
<proteinExistence type="predicted"/>
<reference evidence="7" key="1">
    <citation type="journal article" date="2021" name="Nat. Commun.">
        <title>Genomic analyses provide insights into spinach domestication and the genetic basis of agronomic traits.</title>
        <authorList>
            <person name="Cai X."/>
            <person name="Sun X."/>
            <person name="Xu C."/>
            <person name="Sun H."/>
            <person name="Wang X."/>
            <person name="Ge C."/>
            <person name="Zhang Z."/>
            <person name="Wang Q."/>
            <person name="Fei Z."/>
            <person name="Jiao C."/>
            <person name="Wang Q."/>
        </authorList>
    </citation>
    <scope>NUCLEOTIDE SEQUENCE [LARGE SCALE GENOMIC DNA]</scope>
    <source>
        <strain evidence="7">cv. Varoflay</strain>
    </source>
</reference>
<dbReference type="PANTHER" id="PTHR36766:SF35">
    <property type="entry name" value="DISEASE RESISTANCE PROTEIN RGA3"/>
    <property type="match status" value="1"/>
</dbReference>
<feature type="domain" description="NB-ARC" evidence="5">
    <location>
        <begin position="156"/>
        <end position="274"/>
    </location>
</feature>
<dbReference type="Gene3D" id="1.20.5.4130">
    <property type="match status" value="1"/>
</dbReference>
<feature type="domain" description="Disease resistance N-terminal" evidence="6">
    <location>
        <begin position="8"/>
        <end position="76"/>
    </location>
</feature>
<gene>
    <name evidence="8" type="primary">LOC130464243</name>
</gene>
<evidence type="ECO:0000259" key="6">
    <source>
        <dbReference type="Pfam" id="PF18052"/>
    </source>
</evidence>
<accession>A0ABM3R235</accession>
<keyword evidence="2" id="KW-0547">Nucleotide-binding</keyword>